<feature type="transmembrane region" description="Helical" evidence="1">
    <location>
        <begin position="134"/>
        <end position="155"/>
    </location>
</feature>
<feature type="transmembrane region" description="Helical" evidence="1">
    <location>
        <begin position="191"/>
        <end position="216"/>
    </location>
</feature>
<dbReference type="GO" id="GO:0005391">
    <property type="term" value="F:P-type sodium:potassium-exchanging transporter activity"/>
    <property type="evidence" value="ECO:0007669"/>
    <property type="project" value="TreeGrafter"/>
</dbReference>
<gene>
    <name evidence="3" type="ORF">GALL_221170</name>
</gene>
<protein>
    <submittedName>
        <fullName evidence="3">Calcium-transporting ATPase 1</fullName>
        <ecNumber evidence="3">3.6.3.8</ecNumber>
    </submittedName>
</protein>
<dbReference type="InterPro" id="IPR006068">
    <property type="entry name" value="ATPase_P-typ_cation-transptr_C"/>
</dbReference>
<dbReference type="AlphaFoldDB" id="A0A1J5RV62"/>
<keyword evidence="1" id="KW-1133">Transmembrane helix</keyword>
<dbReference type="GO" id="GO:1902600">
    <property type="term" value="P:proton transmembrane transport"/>
    <property type="evidence" value="ECO:0007669"/>
    <property type="project" value="TreeGrafter"/>
</dbReference>
<dbReference type="EC" id="3.6.3.8" evidence="3"/>
<evidence type="ECO:0000313" key="3">
    <source>
        <dbReference type="EMBL" id="OIQ95871.1"/>
    </source>
</evidence>
<dbReference type="GO" id="GO:0036376">
    <property type="term" value="P:sodium ion export across plasma membrane"/>
    <property type="evidence" value="ECO:0007669"/>
    <property type="project" value="TreeGrafter"/>
</dbReference>
<comment type="caution">
    <text evidence="3">The sequence shown here is derived from an EMBL/GenBank/DDBJ whole genome shotgun (WGS) entry which is preliminary data.</text>
</comment>
<dbReference type="GO" id="GO:0005886">
    <property type="term" value="C:plasma membrane"/>
    <property type="evidence" value="ECO:0007669"/>
    <property type="project" value="TreeGrafter"/>
</dbReference>
<dbReference type="EMBL" id="MLJW01000158">
    <property type="protein sequence ID" value="OIQ95871.1"/>
    <property type="molecule type" value="Genomic_DNA"/>
</dbReference>
<accession>A0A1J5RV62</accession>
<sequence>MLLDDSLASIVGAVRHGRRLDANLAKATRFVFSVHLPIVALTLLPALLHWDALLLPVHIVLLEMLIDPACSIVFEADPAASDVMRRPPRARTASPFAPGNIGFALAQGFGIAVILLGASAVLRQWGWAQSQTRIAVFTALVSALFLLILANRDLAHAALANMRGNPLLSRMFGGVALVLAAVLTITPLRELMGFGLVSLPSLVAAAALLLACGLWLQALHWADARTPRVPGAA</sequence>
<dbReference type="InterPro" id="IPR023298">
    <property type="entry name" value="ATPase_P-typ_TM_dom_sf"/>
</dbReference>
<dbReference type="GO" id="GO:0006883">
    <property type="term" value="P:intracellular sodium ion homeostasis"/>
    <property type="evidence" value="ECO:0007669"/>
    <property type="project" value="TreeGrafter"/>
</dbReference>
<keyword evidence="1" id="KW-0812">Transmembrane</keyword>
<keyword evidence="1" id="KW-0472">Membrane</keyword>
<dbReference type="Gene3D" id="1.20.1110.10">
    <property type="entry name" value="Calcium-transporting ATPase, transmembrane domain"/>
    <property type="match status" value="1"/>
</dbReference>
<dbReference type="SUPFAM" id="SSF81665">
    <property type="entry name" value="Calcium ATPase, transmembrane domain M"/>
    <property type="match status" value="1"/>
</dbReference>
<dbReference type="InterPro" id="IPR050510">
    <property type="entry name" value="Cation_transp_ATPase_P-type"/>
</dbReference>
<proteinExistence type="predicted"/>
<feature type="transmembrane region" description="Helical" evidence="1">
    <location>
        <begin position="95"/>
        <end position="122"/>
    </location>
</feature>
<reference evidence="3" key="1">
    <citation type="submission" date="2016-10" db="EMBL/GenBank/DDBJ databases">
        <title>Sequence of Gallionella enrichment culture.</title>
        <authorList>
            <person name="Poehlein A."/>
            <person name="Muehling M."/>
            <person name="Daniel R."/>
        </authorList>
    </citation>
    <scope>NUCLEOTIDE SEQUENCE</scope>
</reference>
<feature type="domain" description="Cation-transporting P-type ATPase C-terminal" evidence="2">
    <location>
        <begin position="53"/>
        <end position="220"/>
    </location>
</feature>
<organism evidence="3">
    <name type="scientific">mine drainage metagenome</name>
    <dbReference type="NCBI Taxonomy" id="410659"/>
    <lineage>
        <taxon>unclassified sequences</taxon>
        <taxon>metagenomes</taxon>
        <taxon>ecological metagenomes</taxon>
    </lineage>
</organism>
<dbReference type="PANTHER" id="PTHR43294:SF20">
    <property type="entry name" value="P-TYPE ATPASE"/>
    <property type="match status" value="1"/>
</dbReference>
<dbReference type="GO" id="GO:0030007">
    <property type="term" value="P:intracellular potassium ion homeostasis"/>
    <property type="evidence" value="ECO:0007669"/>
    <property type="project" value="TreeGrafter"/>
</dbReference>
<feature type="transmembrane region" description="Helical" evidence="1">
    <location>
        <begin position="167"/>
        <end position="185"/>
    </location>
</feature>
<evidence type="ECO:0000256" key="1">
    <source>
        <dbReference type="SAM" id="Phobius"/>
    </source>
</evidence>
<name>A0A1J5RV62_9ZZZZ</name>
<dbReference type="PANTHER" id="PTHR43294">
    <property type="entry name" value="SODIUM/POTASSIUM-TRANSPORTING ATPASE SUBUNIT ALPHA"/>
    <property type="match status" value="1"/>
</dbReference>
<feature type="transmembrane region" description="Helical" evidence="1">
    <location>
        <begin position="27"/>
        <end position="47"/>
    </location>
</feature>
<evidence type="ECO:0000259" key="2">
    <source>
        <dbReference type="Pfam" id="PF00689"/>
    </source>
</evidence>
<dbReference type="Pfam" id="PF00689">
    <property type="entry name" value="Cation_ATPase_C"/>
    <property type="match status" value="1"/>
</dbReference>
<dbReference type="GO" id="GO:0016787">
    <property type="term" value="F:hydrolase activity"/>
    <property type="evidence" value="ECO:0007669"/>
    <property type="project" value="UniProtKB-KW"/>
</dbReference>
<dbReference type="GO" id="GO:1990573">
    <property type="term" value="P:potassium ion import across plasma membrane"/>
    <property type="evidence" value="ECO:0007669"/>
    <property type="project" value="TreeGrafter"/>
</dbReference>
<keyword evidence="3" id="KW-0378">Hydrolase</keyword>